<keyword evidence="2" id="KW-0378">Hydrolase</keyword>
<dbReference type="Gene3D" id="3.40.50.450">
    <property type="match status" value="1"/>
</dbReference>
<evidence type="ECO:0000256" key="2">
    <source>
        <dbReference type="RuleBase" id="RU363015"/>
    </source>
</evidence>
<comment type="catalytic activity">
    <reaction evidence="2">
        <text>9-ribosyl-trans-zeatin 5'-phosphate + H2O = trans-zeatin + D-ribose 5-phosphate</text>
        <dbReference type="Rhea" id="RHEA:48564"/>
        <dbReference type="ChEBI" id="CHEBI:15377"/>
        <dbReference type="ChEBI" id="CHEBI:16522"/>
        <dbReference type="ChEBI" id="CHEBI:78346"/>
        <dbReference type="ChEBI" id="CHEBI:87947"/>
        <dbReference type="EC" id="3.2.2.n1"/>
    </reaction>
</comment>
<dbReference type="Pfam" id="PF03641">
    <property type="entry name" value="Lysine_decarbox"/>
    <property type="match status" value="1"/>
</dbReference>
<evidence type="ECO:0000256" key="1">
    <source>
        <dbReference type="ARBA" id="ARBA00006763"/>
    </source>
</evidence>
<organism evidence="3 4">
    <name type="scientific">Corynebacterium flavescens</name>
    <dbReference type="NCBI Taxonomy" id="28028"/>
    <lineage>
        <taxon>Bacteria</taxon>
        <taxon>Bacillati</taxon>
        <taxon>Actinomycetota</taxon>
        <taxon>Actinomycetes</taxon>
        <taxon>Mycobacteriales</taxon>
        <taxon>Corynebacteriaceae</taxon>
        <taxon>Corynebacterium</taxon>
    </lineage>
</organism>
<dbReference type="EC" id="3.2.2.n1" evidence="2"/>
<sequence>MLKGMKSVAVYCGSALGNCEEYVDAARQLGSELAARGINLVYGGGNIGLMGVIADSCLAAGGTVTGVIPEQLVDLELSHPGLSSLEVVPTMAERKTRMEELADAFVCLPGGVGTLEELAEVLTMQQLGTIAGPVGLVDVGGFWQSFLEMYAGMARAGFVQQRFVEAIVLDSSPATVLDKFAGWRHPGNKWDNN</sequence>
<dbReference type="InterPro" id="IPR005269">
    <property type="entry name" value="LOG"/>
</dbReference>
<comment type="caution">
    <text evidence="3">The sequence shown here is derived from an EMBL/GenBank/DDBJ whole genome shotgun (WGS) entry which is preliminary data.</text>
</comment>
<keyword evidence="2" id="KW-0203">Cytokinin biosynthesis</keyword>
<dbReference type="PANTHER" id="PTHR31223">
    <property type="entry name" value="LOG FAMILY PROTEIN YJL055W"/>
    <property type="match status" value="1"/>
</dbReference>
<dbReference type="PANTHER" id="PTHR31223:SF70">
    <property type="entry name" value="LOG FAMILY PROTEIN YJL055W"/>
    <property type="match status" value="1"/>
</dbReference>
<comment type="catalytic activity">
    <reaction evidence="2">
        <text>N(6)-(dimethylallyl)adenosine 5'-phosphate + H2O = N(6)-dimethylallyladenine + D-ribose 5-phosphate</text>
        <dbReference type="Rhea" id="RHEA:48560"/>
        <dbReference type="ChEBI" id="CHEBI:15377"/>
        <dbReference type="ChEBI" id="CHEBI:17660"/>
        <dbReference type="ChEBI" id="CHEBI:57526"/>
        <dbReference type="ChEBI" id="CHEBI:78346"/>
        <dbReference type="EC" id="3.2.2.n1"/>
    </reaction>
</comment>
<dbReference type="GO" id="GO:0005829">
    <property type="term" value="C:cytosol"/>
    <property type="evidence" value="ECO:0007669"/>
    <property type="project" value="TreeGrafter"/>
</dbReference>
<dbReference type="SUPFAM" id="SSF102405">
    <property type="entry name" value="MCP/YpsA-like"/>
    <property type="match status" value="1"/>
</dbReference>
<dbReference type="GO" id="GO:0009691">
    <property type="term" value="P:cytokinin biosynthetic process"/>
    <property type="evidence" value="ECO:0007669"/>
    <property type="project" value="UniProtKB-UniRule"/>
</dbReference>
<dbReference type="AlphaFoldDB" id="A0AB73B6F7"/>
<evidence type="ECO:0000313" key="4">
    <source>
        <dbReference type="Proteomes" id="UP000315353"/>
    </source>
</evidence>
<dbReference type="Proteomes" id="UP000315353">
    <property type="component" value="Unassembled WGS sequence"/>
</dbReference>
<proteinExistence type="inferred from homology"/>
<dbReference type="InterPro" id="IPR031100">
    <property type="entry name" value="LOG_fam"/>
</dbReference>
<accession>A0AB73B6F7</accession>
<dbReference type="EMBL" id="BJNB01000010">
    <property type="protein sequence ID" value="GEB97434.1"/>
    <property type="molecule type" value="Genomic_DNA"/>
</dbReference>
<dbReference type="GO" id="GO:0016799">
    <property type="term" value="F:hydrolase activity, hydrolyzing N-glycosyl compounds"/>
    <property type="evidence" value="ECO:0007669"/>
    <property type="project" value="TreeGrafter"/>
</dbReference>
<gene>
    <name evidence="3" type="ORF">CFL01nite_09290</name>
</gene>
<protein>
    <recommendedName>
        <fullName evidence="2">Cytokinin riboside 5'-monophosphate phosphoribohydrolase</fullName>
        <ecNumber evidence="2">3.2.2.n1</ecNumber>
    </recommendedName>
</protein>
<evidence type="ECO:0000313" key="3">
    <source>
        <dbReference type="EMBL" id="GEB97434.1"/>
    </source>
</evidence>
<dbReference type="NCBIfam" id="TIGR00730">
    <property type="entry name" value="Rossman fold protein, TIGR00730 family"/>
    <property type="match status" value="1"/>
</dbReference>
<comment type="similarity">
    <text evidence="1 2">Belongs to the LOG family.</text>
</comment>
<name>A0AB73B6F7_CORFL</name>
<reference evidence="3 4" key="1">
    <citation type="submission" date="2019-06" db="EMBL/GenBank/DDBJ databases">
        <title>Whole genome shotgun sequence of Corynebacterium flavescens NBRC 14136.</title>
        <authorList>
            <person name="Hosoyama A."/>
            <person name="Uohara A."/>
            <person name="Ohji S."/>
            <person name="Ichikawa N."/>
        </authorList>
    </citation>
    <scope>NUCLEOTIDE SEQUENCE [LARGE SCALE GENOMIC DNA]</scope>
    <source>
        <strain evidence="3 4">NBRC 14136</strain>
    </source>
</reference>